<sequence length="209" mass="21190">MSEEQELSGPRPVGAPETGGPHVLRFGAAPPRAPRPRAAPPEALALARARRGFVRRVVGYLAADLGVRQFVNVGARPATAEAVHTAAREHRPEASAVHLSGGPLGTVLRSGALDPAAPIALLLVDTGDLTDTAVAALVRDAHAATAPGSHVVICRPAPGDGAGARAATRLFAPFTVLDPGLADMAWWPYPDAEVTGSGVGVLAGVAGRA</sequence>
<gene>
    <name evidence="2" type="ORF">CLV63_110149</name>
</gene>
<dbReference type="GO" id="GO:0008168">
    <property type="term" value="F:methyltransferase activity"/>
    <property type="evidence" value="ECO:0007669"/>
    <property type="project" value="UniProtKB-KW"/>
</dbReference>
<dbReference type="SUPFAM" id="SSF53335">
    <property type="entry name" value="S-adenosyl-L-methionine-dependent methyltransferases"/>
    <property type="match status" value="1"/>
</dbReference>
<dbReference type="OrthoDB" id="3424493at2"/>
<dbReference type="InterPro" id="IPR029063">
    <property type="entry name" value="SAM-dependent_MTases_sf"/>
</dbReference>
<dbReference type="Proteomes" id="UP000240542">
    <property type="component" value="Unassembled WGS sequence"/>
</dbReference>
<feature type="region of interest" description="Disordered" evidence="1">
    <location>
        <begin position="1"/>
        <end position="38"/>
    </location>
</feature>
<proteinExistence type="predicted"/>
<organism evidence="2 3">
    <name type="scientific">Murinocardiopsis flavida</name>
    <dbReference type="NCBI Taxonomy" id="645275"/>
    <lineage>
        <taxon>Bacteria</taxon>
        <taxon>Bacillati</taxon>
        <taxon>Actinomycetota</taxon>
        <taxon>Actinomycetes</taxon>
        <taxon>Streptosporangiales</taxon>
        <taxon>Nocardiopsidaceae</taxon>
        <taxon>Murinocardiopsis</taxon>
    </lineage>
</organism>
<accession>A0A2P8DI26</accession>
<evidence type="ECO:0000313" key="3">
    <source>
        <dbReference type="Proteomes" id="UP000240542"/>
    </source>
</evidence>
<keyword evidence="2" id="KW-0808">Transferase</keyword>
<evidence type="ECO:0000313" key="2">
    <source>
        <dbReference type="EMBL" id="PSK96851.1"/>
    </source>
</evidence>
<dbReference type="EMBL" id="PYGA01000010">
    <property type="protein sequence ID" value="PSK96851.1"/>
    <property type="molecule type" value="Genomic_DNA"/>
</dbReference>
<keyword evidence="3" id="KW-1185">Reference proteome</keyword>
<dbReference type="GO" id="GO:0032259">
    <property type="term" value="P:methylation"/>
    <property type="evidence" value="ECO:0007669"/>
    <property type="project" value="UniProtKB-KW"/>
</dbReference>
<dbReference type="Pfam" id="PF04672">
    <property type="entry name" value="Methyltransf_19"/>
    <property type="match status" value="1"/>
</dbReference>
<reference evidence="2 3" key="1">
    <citation type="submission" date="2018-03" db="EMBL/GenBank/DDBJ databases">
        <title>Genomic Encyclopedia of Archaeal and Bacterial Type Strains, Phase II (KMG-II): from individual species to whole genera.</title>
        <authorList>
            <person name="Goeker M."/>
        </authorList>
    </citation>
    <scope>NUCLEOTIDE SEQUENCE [LARGE SCALE GENOMIC DNA]</scope>
    <source>
        <strain evidence="2 3">DSM 45312</strain>
    </source>
</reference>
<name>A0A2P8DI26_9ACTN</name>
<evidence type="ECO:0000256" key="1">
    <source>
        <dbReference type="SAM" id="MobiDB-lite"/>
    </source>
</evidence>
<dbReference type="RefSeq" id="WP_106583739.1">
    <property type="nucleotide sequence ID" value="NZ_PYGA01000010.1"/>
</dbReference>
<keyword evidence="2" id="KW-0489">Methyltransferase</keyword>
<dbReference type="Gene3D" id="3.40.50.150">
    <property type="entry name" value="Vaccinia Virus protein VP39"/>
    <property type="match status" value="2"/>
</dbReference>
<dbReference type="AlphaFoldDB" id="A0A2P8DI26"/>
<protein>
    <submittedName>
        <fullName evidence="2">S-adenosyl methyltransferase</fullName>
    </submittedName>
</protein>
<dbReference type="InterPro" id="IPR006764">
    <property type="entry name" value="SAM_dep_MeTrfase_SAV2177_type"/>
</dbReference>
<comment type="caution">
    <text evidence="2">The sequence shown here is derived from an EMBL/GenBank/DDBJ whole genome shotgun (WGS) entry which is preliminary data.</text>
</comment>